<reference evidence="2" key="1">
    <citation type="journal article" date="2019" name="Int. J. Syst. Evol. Microbiol.">
        <title>The Global Catalogue of Microorganisms (GCM) 10K type strain sequencing project: providing services to taxonomists for standard genome sequencing and annotation.</title>
        <authorList>
            <consortium name="The Broad Institute Genomics Platform"/>
            <consortium name="The Broad Institute Genome Sequencing Center for Infectious Disease"/>
            <person name="Wu L."/>
            <person name="Ma J."/>
        </authorList>
    </citation>
    <scope>NUCLEOTIDE SEQUENCE [LARGE SCALE GENOMIC DNA]</scope>
    <source>
        <strain evidence="2">TBRC 1276</strain>
    </source>
</reference>
<organism evidence="1 2">
    <name type="scientific">Nonomuraea purpurea</name>
    <dbReference type="NCBI Taxonomy" id="1849276"/>
    <lineage>
        <taxon>Bacteria</taxon>
        <taxon>Bacillati</taxon>
        <taxon>Actinomycetota</taxon>
        <taxon>Actinomycetes</taxon>
        <taxon>Streptosporangiales</taxon>
        <taxon>Streptosporangiaceae</taxon>
        <taxon>Nonomuraea</taxon>
    </lineage>
</organism>
<name>A0ABV8GA09_9ACTN</name>
<dbReference type="RefSeq" id="WP_379530775.1">
    <property type="nucleotide sequence ID" value="NZ_JBHSBI010000013.1"/>
</dbReference>
<accession>A0ABV8GA09</accession>
<protein>
    <submittedName>
        <fullName evidence="1">DUF5955 family protein</fullName>
    </submittedName>
</protein>
<evidence type="ECO:0000313" key="2">
    <source>
        <dbReference type="Proteomes" id="UP001595851"/>
    </source>
</evidence>
<dbReference type="Proteomes" id="UP001595851">
    <property type="component" value="Unassembled WGS sequence"/>
</dbReference>
<keyword evidence="2" id="KW-1185">Reference proteome</keyword>
<comment type="caution">
    <text evidence="1">The sequence shown here is derived from an EMBL/GenBank/DDBJ whole genome shotgun (WGS) entry which is preliminary data.</text>
</comment>
<gene>
    <name evidence="1" type="ORF">ACFOY2_26550</name>
</gene>
<dbReference type="EMBL" id="JBHSBI010000013">
    <property type="protein sequence ID" value="MFC4010816.1"/>
    <property type="molecule type" value="Genomic_DNA"/>
</dbReference>
<sequence length="116" mass="12135">MTDPPNINITGSQGINFGTVSGQGANFGGTVNYYTNNQLQTLINDLKSAISNHRAELPNPEETATAVELLEEEAAADTPRPNRLTTFLNTLTASAGGITAITEAATKIKDLLSSTG</sequence>
<evidence type="ECO:0000313" key="1">
    <source>
        <dbReference type="EMBL" id="MFC4010816.1"/>
    </source>
</evidence>
<proteinExistence type="predicted"/>